<feature type="domain" description="Response regulatory" evidence="5">
    <location>
        <begin position="3"/>
        <end position="119"/>
    </location>
</feature>
<dbReference type="Gene3D" id="2.40.30.170">
    <property type="match status" value="1"/>
</dbReference>
<keyword evidence="2 4" id="KW-0175">Coiled coil</keyword>
<dbReference type="PROSITE" id="PS50110">
    <property type="entry name" value="RESPONSE_REGULATORY"/>
    <property type="match status" value="1"/>
</dbReference>
<proteinExistence type="predicted"/>
<keyword evidence="3" id="KW-0597">Phosphoprotein</keyword>
<evidence type="ECO:0000256" key="3">
    <source>
        <dbReference type="PROSITE-ProRule" id="PRU00169"/>
    </source>
</evidence>
<dbReference type="Gene3D" id="2.40.50.100">
    <property type="match status" value="1"/>
</dbReference>
<dbReference type="Gene3D" id="3.40.50.2300">
    <property type="match status" value="1"/>
</dbReference>
<dbReference type="SMART" id="SM00448">
    <property type="entry name" value="REC"/>
    <property type="match status" value="1"/>
</dbReference>
<protein>
    <submittedName>
        <fullName evidence="6">Response regulator</fullName>
    </submittedName>
</protein>
<sequence length="606" mass="67571">MVSVLLVDDQNCIRRYLEALLDPVLDLQVIAKTPKGKNPIEQVATLQPDIVLIDIDTLRLDGVRVTQTICQRFPLVKVLLLSSDDRDEYIHEALDAGAMGYLLKDASTEEFRDSMRFFCESYSELEAHFPEESLVKVPVASSVSANSAYEESAVKLPAAERRLSLPATHSSHLKSAGNLTLLPSKQKEIPTEANPPSPKQIGWQQLLILLMIAVGGTTGIYLIRQALRTPLPSLSYLQQQSALMGTEFSGKVKPAKIVKIAASSPSVVEKINVNIGDRVQLDQPLMVVKNPEGDREIEQILQQRQSLLQQEQAALQQQQAAQQKVFIWEQKISDIKQNESPLAEKIADADLELSLSQSEADKLPLPQRQDSIERTKAIYERAQSRVRRFGQLYQQGAIAKDQLEQAEADMRVAKADYQVAIDAATAANDLERAKKQKSQLQRQVSLEQQKLKRQELEQQLKNLRLEAQQATERLKLIRQQATQLFQRQMPSTNTIVKATTSGVVVQLPVKIGDQIFTGNPLLELAQLKYLNVEVLVNARIINALRPGQKATVKVGVGKTAQKFTGKIITINPIPAENMNHSVEIQFENPEDALLVGQMASIQFLKE</sequence>
<accession>A0ABR8A5T5</accession>
<evidence type="ECO:0000313" key="6">
    <source>
        <dbReference type="EMBL" id="MBD2195351.1"/>
    </source>
</evidence>
<dbReference type="CDD" id="cd17535">
    <property type="entry name" value="REC_NarL-like"/>
    <property type="match status" value="1"/>
</dbReference>
<dbReference type="PANTHER" id="PTHR32347">
    <property type="entry name" value="EFFLUX SYSTEM COMPONENT YKNX-RELATED"/>
    <property type="match status" value="1"/>
</dbReference>
<dbReference type="InterPro" id="IPR001789">
    <property type="entry name" value="Sig_transdc_resp-reg_receiver"/>
</dbReference>
<dbReference type="SUPFAM" id="SSF52172">
    <property type="entry name" value="CheY-like"/>
    <property type="match status" value="1"/>
</dbReference>
<dbReference type="InterPro" id="IPR011006">
    <property type="entry name" value="CheY-like_superfamily"/>
</dbReference>
<organism evidence="6 7">
    <name type="scientific">Calothrix parietina FACHB-288</name>
    <dbReference type="NCBI Taxonomy" id="2692896"/>
    <lineage>
        <taxon>Bacteria</taxon>
        <taxon>Bacillati</taxon>
        <taxon>Cyanobacteriota</taxon>
        <taxon>Cyanophyceae</taxon>
        <taxon>Nostocales</taxon>
        <taxon>Calotrichaceae</taxon>
        <taxon>Calothrix</taxon>
    </lineage>
</organism>
<dbReference type="InterPro" id="IPR058245">
    <property type="entry name" value="NreC/VraR/RcsB-like_REC"/>
</dbReference>
<keyword evidence="7" id="KW-1185">Reference proteome</keyword>
<feature type="modified residue" description="4-aspartylphosphate" evidence="3">
    <location>
        <position position="54"/>
    </location>
</feature>
<evidence type="ECO:0000256" key="2">
    <source>
        <dbReference type="ARBA" id="ARBA00023054"/>
    </source>
</evidence>
<dbReference type="Pfam" id="PF00072">
    <property type="entry name" value="Response_reg"/>
    <property type="match status" value="1"/>
</dbReference>
<comment type="subcellular location">
    <subcellularLocation>
        <location evidence="1">Cell envelope</location>
    </subcellularLocation>
</comment>
<dbReference type="InterPro" id="IPR050465">
    <property type="entry name" value="UPF0194_transport"/>
</dbReference>
<evidence type="ECO:0000256" key="4">
    <source>
        <dbReference type="SAM" id="Coils"/>
    </source>
</evidence>
<dbReference type="PANTHER" id="PTHR32347:SF23">
    <property type="entry name" value="BLL5650 PROTEIN"/>
    <property type="match status" value="1"/>
</dbReference>
<gene>
    <name evidence="6" type="ORF">H6G24_07575</name>
</gene>
<dbReference type="Proteomes" id="UP000658514">
    <property type="component" value="Unassembled WGS sequence"/>
</dbReference>
<comment type="caution">
    <text evidence="6">The sequence shown here is derived from an EMBL/GenBank/DDBJ whole genome shotgun (WGS) entry which is preliminary data.</text>
</comment>
<dbReference type="RefSeq" id="WP_190539444.1">
    <property type="nucleotide sequence ID" value="NZ_CAWPNO010000128.1"/>
</dbReference>
<name>A0ABR8A5T5_9CYAN</name>
<evidence type="ECO:0000313" key="7">
    <source>
        <dbReference type="Proteomes" id="UP000658514"/>
    </source>
</evidence>
<evidence type="ECO:0000256" key="1">
    <source>
        <dbReference type="ARBA" id="ARBA00004196"/>
    </source>
</evidence>
<feature type="coiled-coil region" evidence="4">
    <location>
        <begin position="396"/>
        <end position="487"/>
    </location>
</feature>
<dbReference type="EMBL" id="JACJQH010000009">
    <property type="protein sequence ID" value="MBD2195351.1"/>
    <property type="molecule type" value="Genomic_DNA"/>
</dbReference>
<reference evidence="6 7" key="1">
    <citation type="journal article" date="2020" name="ISME J.">
        <title>Comparative genomics reveals insights into cyanobacterial evolution and habitat adaptation.</title>
        <authorList>
            <person name="Chen M.Y."/>
            <person name="Teng W.K."/>
            <person name="Zhao L."/>
            <person name="Hu C.X."/>
            <person name="Zhou Y.K."/>
            <person name="Han B.P."/>
            <person name="Song L.R."/>
            <person name="Shu W.S."/>
        </authorList>
    </citation>
    <scope>NUCLEOTIDE SEQUENCE [LARGE SCALE GENOMIC DNA]</scope>
    <source>
        <strain evidence="6 7">FACHB-288</strain>
    </source>
</reference>
<evidence type="ECO:0000259" key="5">
    <source>
        <dbReference type="PROSITE" id="PS50110"/>
    </source>
</evidence>